<feature type="domain" description="Mannosylglycerate hydrolase MGH1-like glycoside hydrolase" evidence="2">
    <location>
        <begin position="450"/>
        <end position="554"/>
    </location>
</feature>
<dbReference type="Pfam" id="PF03200">
    <property type="entry name" value="Glyco_hydro_63"/>
    <property type="match status" value="1"/>
</dbReference>
<dbReference type="EMBL" id="CALNXK010000023">
    <property type="protein sequence ID" value="CAH3110967.1"/>
    <property type="molecule type" value="Genomic_DNA"/>
</dbReference>
<protein>
    <recommendedName>
        <fullName evidence="5">Glucosidase</fullName>
    </recommendedName>
</protein>
<reference evidence="3 4" key="1">
    <citation type="submission" date="2022-05" db="EMBL/GenBank/DDBJ databases">
        <authorList>
            <consortium name="Genoscope - CEA"/>
            <person name="William W."/>
        </authorList>
    </citation>
    <scope>NUCLEOTIDE SEQUENCE [LARGE SCALE GENOMIC DNA]</scope>
</reference>
<dbReference type="InterPro" id="IPR031335">
    <property type="entry name" value="Glyco_hydro_63_C"/>
</dbReference>
<name>A0ABN8NL07_9CNID</name>
<dbReference type="PANTHER" id="PTHR10412">
    <property type="entry name" value="MANNOSYL-OLIGOSACCHARIDE GLUCOSIDASE"/>
    <property type="match status" value="1"/>
</dbReference>
<evidence type="ECO:0000313" key="4">
    <source>
        <dbReference type="Proteomes" id="UP001159405"/>
    </source>
</evidence>
<dbReference type="InterPro" id="IPR054491">
    <property type="entry name" value="MGH1-like_GH"/>
</dbReference>
<evidence type="ECO:0000313" key="3">
    <source>
        <dbReference type="EMBL" id="CAH3110967.1"/>
    </source>
</evidence>
<evidence type="ECO:0000259" key="1">
    <source>
        <dbReference type="Pfam" id="PF03200"/>
    </source>
</evidence>
<comment type="caution">
    <text evidence="3">The sequence shown here is derived from an EMBL/GenBank/DDBJ whole genome shotgun (WGS) entry which is preliminary data.</text>
</comment>
<dbReference type="InterPro" id="IPR004888">
    <property type="entry name" value="Glycoside_hydrolase_63"/>
</dbReference>
<dbReference type="Proteomes" id="UP001159405">
    <property type="component" value="Unassembled WGS sequence"/>
</dbReference>
<dbReference type="Gene3D" id="1.50.10.10">
    <property type="match status" value="1"/>
</dbReference>
<dbReference type="SUPFAM" id="SSF48208">
    <property type="entry name" value="Six-hairpin glycosidases"/>
    <property type="match status" value="1"/>
</dbReference>
<evidence type="ECO:0000259" key="2">
    <source>
        <dbReference type="Pfam" id="PF22422"/>
    </source>
</evidence>
<dbReference type="InterPro" id="IPR008928">
    <property type="entry name" value="6-hairpin_glycosidase_sf"/>
</dbReference>
<evidence type="ECO:0008006" key="5">
    <source>
        <dbReference type="Google" id="ProtNLM"/>
    </source>
</evidence>
<keyword evidence="4" id="KW-1185">Reference proteome</keyword>
<dbReference type="InterPro" id="IPR012341">
    <property type="entry name" value="6hp_glycosidase-like_sf"/>
</dbReference>
<dbReference type="Pfam" id="PF22422">
    <property type="entry name" value="MGH1-like_GH"/>
    <property type="match status" value="1"/>
</dbReference>
<gene>
    <name evidence="3" type="ORF">PLOB_00019765</name>
</gene>
<sequence>MLKKPSKYQTTIVLENKSLAEIKRLEEDAKQERNWKRWGPYLSERQWATVREDYSFNGDCWEYFPHDHARSRAYRWGEDGLLGITDHECRLCFGLALWNEKDPILKERLFGLTGPEGNHGEDVKECYYYLDSTPTHSYMKALYKYPQNEYPYSWLVDENRRRSPQDPEFELCDTGVFNKSRYWDICAEYAKNTPDDILIRITVTNRGPDTARLHVLPTLWFRNTWIWGCNHEGCTKKASIIQKTHDTVECRHETLGKFSFAVDVGPENETPELLFTENETNNEHLYGVDNFATFTKDAFHRYIIHGEKDAVNPKKKGTKVAPHYLLVVPPGEERVLQCRLMAEGYVVTEPFAEQNFGAVIQKRLEEANKFYQVAIPSKLTPEESKVSRQSYAGLLWSKQFYQYIIEDWLTGDPEMICPPTDRFNGRNSEAEWRQLFNRDVISMPDKWENPWYATWDLAFHMIPMSVIDPQFAKEQLMLFLQETYMAPNGQMPACEFALGDVNPPLHALACLLVYEMTGRHGARDDNFLKTCFQKLLINFTWWVNRKDPSGKNVFSGGFLGLDNIGIFDRSQNSPFNEVLLQADGTAWMAFYCILMLKIALILAEKDVTYQELASKFFEHFTQISDAINEMSSGLGLWDEQDGFYYDHLSAGTSSEALRVRSMVGLVPLMACLVLDNEYIKTLPVFKKRVEWFMKNRKDLASQVSFMNTGGESDFNYLLAIPTKDQLIRVLSRMLDEEEFLSPYGIRSLSKFHEKHPYTKEVNGQVYSVHYVPGESDTPIFGGNSNWRGPIWVCMNYLLIGGLELYDHFYGDKLTIECPTRSGNHMRLRDVALELSRRVVSLFLPDENGRRPCHGDDERYATDPHWSDLVLFYEYFHPETGRGCGAR</sequence>
<feature type="domain" description="Glycosyl hydrolase family 63 C-terminal" evidence="1">
    <location>
        <begin position="573"/>
        <end position="811"/>
    </location>
</feature>
<organism evidence="3 4">
    <name type="scientific">Porites lobata</name>
    <dbReference type="NCBI Taxonomy" id="104759"/>
    <lineage>
        <taxon>Eukaryota</taxon>
        <taxon>Metazoa</taxon>
        <taxon>Cnidaria</taxon>
        <taxon>Anthozoa</taxon>
        <taxon>Hexacorallia</taxon>
        <taxon>Scleractinia</taxon>
        <taxon>Fungiina</taxon>
        <taxon>Poritidae</taxon>
        <taxon>Porites</taxon>
    </lineage>
</organism>
<proteinExistence type="predicted"/>
<dbReference type="PANTHER" id="PTHR10412:SF10">
    <property type="entry name" value="GLYCOSYL HYDROLASE FAMILY 63 C-TERMINAL DOMAIN-CONTAINING PROTEIN"/>
    <property type="match status" value="1"/>
</dbReference>
<accession>A0ABN8NL07</accession>